<dbReference type="InterPro" id="IPR036680">
    <property type="entry name" value="SPOR-like_sf"/>
</dbReference>
<protein>
    <submittedName>
        <fullName evidence="2">Sporulation and cell division repeat protein</fullName>
    </submittedName>
</protein>
<dbReference type="eggNOG" id="ENOG5032XVZ">
    <property type="taxonomic scope" value="Bacteria"/>
</dbReference>
<dbReference type="InterPro" id="IPR007730">
    <property type="entry name" value="SPOR-like_dom"/>
</dbReference>
<name>F3QTT0_9BACT</name>
<dbReference type="Proteomes" id="UP000005546">
    <property type="component" value="Unassembled WGS sequence"/>
</dbReference>
<dbReference type="EMBL" id="AFBR01000040">
    <property type="protein sequence ID" value="EGG54339.1"/>
    <property type="molecule type" value="Genomic_DNA"/>
</dbReference>
<proteinExistence type="predicted"/>
<dbReference type="PROSITE" id="PS51724">
    <property type="entry name" value="SPOR"/>
    <property type="match status" value="1"/>
</dbReference>
<reference evidence="2 3" key="1">
    <citation type="submission" date="2011-02" db="EMBL/GenBank/DDBJ databases">
        <authorList>
            <person name="Weinstock G."/>
            <person name="Sodergren E."/>
            <person name="Clifton S."/>
            <person name="Fulton L."/>
            <person name="Fulton B."/>
            <person name="Courtney L."/>
            <person name="Fronick C."/>
            <person name="Harrison M."/>
            <person name="Strong C."/>
            <person name="Farmer C."/>
            <person name="Delahaunty K."/>
            <person name="Markovic C."/>
            <person name="Hall O."/>
            <person name="Minx P."/>
            <person name="Tomlinson C."/>
            <person name="Mitreva M."/>
            <person name="Hou S."/>
            <person name="Chen J."/>
            <person name="Wollam A."/>
            <person name="Pepin K.H."/>
            <person name="Johnson M."/>
            <person name="Bhonagiri V."/>
            <person name="Zhang X."/>
            <person name="Suruliraj S."/>
            <person name="Warren W."/>
            <person name="Chinwalla A."/>
            <person name="Mardis E.R."/>
            <person name="Wilson R.K."/>
        </authorList>
    </citation>
    <scope>NUCLEOTIDE SEQUENCE [LARGE SCALE GENOMIC DNA]</scope>
    <source>
        <strain evidence="2 3">YIT 11841</strain>
    </source>
</reference>
<keyword evidence="2" id="KW-0132">Cell division</keyword>
<evidence type="ECO:0000313" key="3">
    <source>
        <dbReference type="Proteomes" id="UP000005546"/>
    </source>
</evidence>
<keyword evidence="2" id="KW-0131">Cell cycle</keyword>
<dbReference type="GO" id="GO:0042834">
    <property type="term" value="F:peptidoglycan binding"/>
    <property type="evidence" value="ECO:0007669"/>
    <property type="project" value="InterPro"/>
</dbReference>
<feature type="domain" description="SPOR" evidence="1">
    <location>
        <begin position="123"/>
        <end position="205"/>
    </location>
</feature>
<dbReference type="Pfam" id="PF05036">
    <property type="entry name" value="SPOR"/>
    <property type="match status" value="1"/>
</dbReference>
<dbReference type="AlphaFoldDB" id="F3QTT0"/>
<evidence type="ECO:0000259" key="1">
    <source>
        <dbReference type="PROSITE" id="PS51724"/>
    </source>
</evidence>
<gene>
    <name evidence="2" type="ORF">HMPREF9442_01599</name>
</gene>
<dbReference type="GO" id="GO:0051301">
    <property type="term" value="P:cell division"/>
    <property type="evidence" value="ECO:0007669"/>
    <property type="project" value="UniProtKB-KW"/>
</dbReference>
<organism evidence="2 3">
    <name type="scientific">Paraprevotella xylaniphila YIT 11841</name>
    <dbReference type="NCBI Taxonomy" id="762982"/>
    <lineage>
        <taxon>Bacteria</taxon>
        <taxon>Pseudomonadati</taxon>
        <taxon>Bacteroidota</taxon>
        <taxon>Bacteroidia</taxon>
        <taxon>Bacteroidales</taxon>
        <taxon>Prevotellaceae</taxon>
        <taxon>Paraprevotella</taxon>
    </lineage>
</organism>
<sequence>MLGKLNQSRKTESFRGRLCVSEWLSFMVLYSKGYMMKRFFLSLFWCAVSWLQVSAQQKFVDKLVKPVDGQGTVRVIQDAEITRMVNGTGAGNENSTSLAASGRISQSITENGNSSVGHKPVRKMKANGYRIQVYAGGNSRTARQEAQRMAGKVKSYFSDMATYTHFQSPRWICRVGDFRTYEEANQALHELRATKQFDEALIVKSVIQIPY</sequence>
<dbReference type="Gene3D" id="3.30.70.1070">
    <property type="entry name" value="Sporulation related repeat"/>
    <property type="match status" value="1"/>
</dbReference>
<accession>F3QTT0</accession>
<dbReference type="SUPFAM" id="SSF110997">
    <property type="entry name" value="Sporulation related repeat"/>
    <property type="match status" value="1"/>
</dbReference>
<comment type="caution">
    <text evidence="2">The sequence shown here is derived from an EMBL/GenBank/DDBJ whole genome shotgun (WGS) entry which is preliminary data.</text>
</comment>
<dbReference type="HOGENOM" id="CLU_106289_0_0_10"/>
<keyword evidence="3" id="KW-1185">Reference proteome</keyword>
<evidence type="ECO:0000313" key="2">
    <source>
        <dbReference type="EMBL" id="EGG54339.1"/>
    </source>
</evidence>
<dbReference type="STRING" id="762982.HMPREF9442_01599"/>